<evidence type="ECO:0008006" key="5">
    <source>
        <dbReference type="Google" id="ProtNLM"/>
    </source>
</evidence>
<dbReference type="Gene3D" id="2.60.120.620">
    <property type="entry name" value="q2cbj1_9rhob like domain"/>
    <property type="match status" value="1"/>
</dbReference>
<evidence type="ECO:0000313" key="4">
    <source>
        <dbReference type="Proteomes" id="UP000307217"/>
    </source>
</evidence>
<organism evidence="1 4">
    <name type="scientific">Pseudoalteromonas aurantia</name>
    <dbReference type="NCBI Taxonomy" id="43654"/>
    <lineage>
        <taxon>Bacteria</taxon>
        <taxon>Pseudomonadati</taxon>
        <taxon>Pseudomonadota</taxon>
        <taxon>Gammaproteobacteria</taxon>
        <taxon>Alteromonadales</taxon>
        <taxon>Pseudoalteromonadaceae</taxon>
        <taxon>Pseudoalteromonas</taxon>
    </lineage>
</organism>
<name>A0A5S3VE24_9GAMM</name>
<comment type="caution">
    <text evidence="1">The sequence shown here is derived from an EMBL/GenBank/DDBJ whole genome shotgun (WGS) entry which is preliminary data.</text>
</comment>
<dbReference type="EMBL" id="PNBW01000033">
    <property type="protein sequence ID" value="TMO75960.1"/>
    <property type="molecule type" value="Genomic_DNA"/>
</dbReference>
<protein>
    <recommendedName>
        <fullName evidence="5">Fe2OG dioxygenase domain-containing protein</fullName>
    </recommendedName>
</protein>
<evidence type="ECO:0000313" key="3">
    <source>
        <dbReference type="Proteomes" id="UP000307164"/>
    </source>
</evidence>
<reference evidence="3 4" key="2">
    <citation type="submission" date="2019-06" db="EMBL/GenBank/DDBJ databases">
        <title>Co-occurence of chitin degradation, pigmentation and bioactivity in marine Pseudoalteromonas.</title>
        <authorList>
            <person name="Sonnenschein E.C."/>
            <person name="Bech P.K."/>
        </authorList>
    </citation>
    <scope>NUCLEOTIDE SEQUENCE [LARGE SCALE GENOMIC DNA]</scope>
    <source>
        <strain evidence="4">S3790</strain>
        <strain evidence="3">S3895</strain>
    </source>
</reference>
<dbReference type="Proteomes" id="UP000307217">
    <property type="component" value="Unassembled WGS sequence"/>
</dbReference>
<reference evidence="1 4" key="1">
    <citation type="submission" date="2018-01" db="EMBL/GenBank/DDBJ databases">
        <authorList>
            <person name="Paulsen S."/>
            <person name="Gram L.K."/>
        </authorList>
    </citation>
    <scope>NUCLEOTIDE SEQUENCE [LARGE SCALE GENOMIC DNA]</scope>
    <source>
        <strain evidence="1 4">S3790</strain>
        <strain evidence="2">S3895</strain>
    </source>
</reference>
<reference evidence="1" key="3">
    <citation type="submission" date="2019-09" db="EMBL/GenBank/DDBJ databases">
        <title>Co-occurence of chitin degradation, pigmentation and bioactivity in marine Pseudoalteromonas.</title>
        <authorList>
            <person name="Sonnenschein E.C."/>
            <person name="Bech P.K."/>
        </authorList>
    </citation>
    <scope>NUCLEOTIDE SEQUENCE</scope>
    <source>
        <strain evidence="1">S3790</strain>
        <strain evidence="2">S3895</strain>
    </source>
</reference>
<evidence type="ECO:0000313" key="1">
    <source>
        <dbReference type="EMBL" id="TMO69978.1"/>
    </source>
</evidence>
<dbReference type="AlphaFoldDB" id="A0A5S3VE24"/>
<evidence type="ECO:0000313" key="2">
    <source>
        <dbReference type="EMBL" id="TMO75960.1"/>
    </source>
</evidence>
<dbReference type="EMBL" id="PNBX01000008">
    <property type="protein sequence ID" value="TMO69978.1"/>
    <property type="molecule type" value="Genomic_DNA"/>
</dbReference>
<keyword evidence="3" id="KW-1185">Reference proteome</keyword>
<gene>
    <name evidence="1" type="ORF">CWC19_03010</name>
    <name evidence="2" type="ORF">CWC20_06810</name>
</gene>
<dbReference type="Proteomes" id="UP000307164">
    <property type="component" value="Unassembled WGS sequence"/>
</dbReference>
<dbReference type="SUPFAM" id="SSF51197">
    <property type="entry name" value="Clavaminate synthase-like"/>
    <property type="match status" value="1"/>
</dbReference>
<sequence>MPNATQPKKLLKSHGVAIIPPLYSAETITSWNELFDSILTKQTGKRKYVNALDIVKLGLVNSIFTRELQSLLFSLIPDAVLYHFHVYEIEGNQTTSHISANNKLNGWHRDVDCKHSLTGDYIQHISLFIYLSDVSNNGGYFEVSDKKYFPPSYGNQDVHYQLIGNAGTCFLFDRKAYHRASPNYSTTPRRVLKLSIQSRKLFNHKQQEPIFVQVRKLVNNSSDEVRQLFGGASVSANYVKSLLEATPPIDSKAASFTPYQNFIRLMRDINFIARRIGAASRLINDKKTPKPKIT</sequence>
<accession>A0A5S3VE24</accession>
<proteinExistence type="predicted"/>